<feature type="domain" description="Mandelate racemase/muconate lactonizing enzyme C-terminal" evidence="2">
    <location>
        <begin position="148"/>
        <end position="238"/>
    </location>
</feature>
<reference evidence="3" key="1">
    <citation type="submission" date="2020-01" db="EMBL/GenBank/DDBJ databases">
        <authorList>
            <person name="Rat A."/>
        </authorList>
    </citation>
    <scope>NUCLEOTIDE SEQUENCE</scope>
    <source>
        <strain evidence="3">LMG 31231</strain>
    </source>
</reference>
<dbReference type="GO" id="GO:0000287">
    <property type="term" value="F:magnesium ion binding"/>
    <property type="evidence" value="ECO:0007669"/>
    <property type="project" value="UniProtKB-ARBA"/>
</dbReference>
<dbReference type="SUPFAM" id="SSF51604">
    <property type="entry name" value="Enolase C-terminal domain-like"/>
    <property type="match status" value="1"/>
</dbReference>
<evidence type="ECO:0000313" key="4">
    <source>
        <dbReference type="Proteomes" id="UP001138751"/>
    </source>
</evidence>
<accession>A0A9X9WR98</accession>
<keyword evidence="4" id="KW-1185">Reference proteome</keyword>
<dbReference type="Pfam" id="PF02746">
    <property type="entry name" value="MR_MLE_N"/>
    <property type="match status" value="1"/>
</dbReference>
<dbReference type="AlphaFoldDB" id="A0A9X9WR98"/>
<gene>
    <name evidence="3" type="ORF">GXW76_00705</name>
</gene>
<dbReference type="PANTHER" id="PTHR48080:SF2">
    <property type="entry name" value="D-GALACTONATE DEHYDRATASE"/>
    <property type="match status" value="1"/>
</dbReference>
<dbReference type="InterPro" id="IPR036849">
    <property type="entry name" value="Enolase-like_C_sf"/>
</dbReference>
<dbReference type="InterPro" id="IPR013341">
    <property type="entry name" value="Mandelate_racemase_N_dom"/>
</dbReference>
<dbReference type="GO" id="GO:0009063">
    <property type="term" value="P:amino acid catabolic process"/>
    <property type="evidence" value="ECO:0007669"/>
    <property type="project" value="InterPro"/>
</dbReference>
<name>A0A9X9WR98_9PROT</name>
<dbReference type="PROSITE" id="PS00908">
    <property type="entry name" value="MR_MLE_1"/>
    <property type="match status" value="1"/>
</dbReference>
<evidence type="ECO:0000256" key="1">
    <source>
        <dbReference type="ARBA" id="ARBA00023239"/>
    </source>
</evidence>
<organism evidence="3 4">
    <name type="scientific">Neoroseomonas soli</name>
    <dbReference type="NCBI Taxonomy" id="1081025"/>
    <lineage>
        <taxon>Bacteria</taxon>
        <taxon>Pseudomonadati</taxon>
        <taxon>Pseudomonadota</taxon>
        <taxon>Alphaproteobacteria</taxon>
        <taxon>Acetobacterales</taxon>
        <taxon>Acetobacteraceae</taxon>
        <taxon>Neoroseomonas</taxon>
    </lineage>
</organism>
<evidence type="ECO:0000313" key="3">
    <source>
        <dbReference type="EMBL" id="MBR0669677.1"/>
    </source>
</evidence>
<dbReference type="Pfam" id="PF13378">
    <property type="entry name" value="MR_MLE_C"/>
    <property type="match status" value="1"/>
</dbReference>
<dbReference type="InterPro" id="IPR018110">
    <property type="entry name" value="Mandel_Rmase/mucon_lact_enz_CS"/>
</dbReference>
<dbReference type="SMART" id="SM00922">
    <property type="entry name" value="MR_MLE"/>
    <property type="match status" value="1"/>
</dbReference>
<proteinExistence type="predicted"/>
<dbReference type="CDD" id="cd03316">
    <property type="entry name" value="MR_like"/>
    <property type="match status" value="1"/>
</dbReference>
<dbReference type="InterPro" id="IPR013342">
    <property type="entry name" value="Mandelate_racemase_C"/>
</dbReference>
<dbReference type="Gene3D" id="3.20.20.120">
    <property type="entry name" value="Enolase-like C-terminal domain"/>
    <property type="match status" value="1"/>
</dbReference>
<dbReference type="EMBL" id="JAAEDM010000001">
    <property type="protein sequence ID" value="MBR0669677.1"/>
    <property type="molecule type" value="Genomic_DNA"/>
</dbReference>
<keyword evidence="1" id="KW-0456">Lyase</keyword>
<dbReference type="Proteomes" id="UP001138751">
    <property type="component" value="Unassembled WGS sequence"/>
</dbReference>
<dbReference type="InterPro" id="IPR029065">
    <property type="entry name" value="Enolase_C-like"/>
</dbReference>
<dbReference type="InterPro" id="IPR029017">
    <property type="entry name" value="Enolase-like_N"/>
</dbReference>
<dbReference type="SFLD" id="SFLDS00001">
    <property type="entry name" value="Enolase"/>
    <property type="match status" value="1"/>
</dbReference>
<sequence>MRITSVETSVVALPFTMGGPHPLFAGRPWEKLEILLVRVETEDGLVGWGEAFGHAAIPATKAALDTIVAPLVLGRDARAIETLTRELMHATHLLGRNGAHLYAVSGVEIALWDLLGKRAGQPVWALLGGRERASLPAYASLLSYGNDLGLVARNTADARRVGYRHIKLHEVTREAVLVAKEAAPDAAIMLDVNCAWMPPVARDMAASLADDGLYWLEEPVWPPEDSHGLAGLRRHGIPLSAGENTAGMFGFKALVEAGAIDIAQPSVTKVGGIGEMLRVFRLCQAHGVEVVPHCPYFGPGFVATLHIAAALCERPLVEVLWLEMEANPFDPWVRARDGHVAVPKGPGLGCDPDPAILARYLAAPPVRTEAKVAA</sequence>
<comment type="caution">
    <text evidence="3">The sequence shown here is derived from an EMBL/GenBank/DDBJ whole genome shotgun (WGS) entry which is preliminary data.</text>
</comment>
<dbReference type="Gene3D" id="3.30.390.10">
    <property type="entry name" value="Enolase-like, N-terminal domain"/>
    <property type="match status" value="1"/>
</dbReference>
<dbReference type="RefSeq" id="WP_211860025.1">
    <property type="nucleotide sequence ID" value="NZ_JAAEDM010000001.1"/>
</dbReference>
<dbReference type="InterPro" id="IPR034593">
    <property type="entry name" value="DgoD-like"/>
</dbReference>
<dbReference type="PROSITE" id="PS00909">
    <property type="entry name" value="MR_MLE_2"/>
    <property type="match status" value="1"/>
</dbReference>
<evidence type="ECO:0000259" key="2">
    <source>
        <dbReference type="SMART" id="SM00922"/>
    </source>
</evidence>
<dbReference type="GO" id="GO:0016829">
    <property type="term" value="F:lyase activity"/>
    <property type="evidence" value="ECO:0007669"/>
    <property type="project" value="UniProtKB-KW"/>
</dbReference>
<reference evidence="3" key="2">
    <citation type="journal article" date="2021" name="Syst. Appl. Microbiol.">
        <title>Roseomonas hellenica sp. nov., isolated from roots of wild-growing Alkanna tinctoria.</title>
        <authorList>
            <person name="Rat A."/>
            <person name="Naranjo H.D."/>
            <person name="Lebbe L."/>
            <person name="Cnockaert M."/>
            <person name="Krigas N."/>
            <person name="Grigoriadou K."/>
            <person name="Maloupa E."/>
            <person name="Willems A."/>
        </authorList>
    </citation>
    <scope>NUCLEOTIDE SEQUENCE</scope>
    <source>
        <strain evidence="3">LMG 31231</strain>
    </source>
</reference>
<dbReference type="PANTHER" id="PTHR48080">
    <property type="entry name" value="D-GALACTONATE DEHYDRATASE-RELATED"/>
    <property type="match status" value="1"/>
</dbReference>
<protein>
    <submittedName>
        <fullName evidence="3">Mandelate racemase/muconate lactonizing enzyme family protein</fullName>
    </submittedName>
</protein>
<dbReference type="SUPFAM" id="SSF54826">
    <property type="entry name" value="Enolase N-terminal domain-like"/>
    <property type="match status" value="1"/>
</dbReference>